<reference evidence="2" key="1">
    <citation type="submission" date="2023-11" db="EMBL/GenBank/DDBJ databases">
        <title>Genome assemblies of two species of porcelain crab, Petrolisthes cinctipes and Petrolisthes manimaculis (Anomura: Porcellanidae).</title>
        <authorList>
            <person name="Angst P."/>
        </authorList>
    </citation>
    <scope>NUCLEOTIDE SEQUENCE</scope>
    <source>
        <strain evidence="2">PB745_02</strain>
        <tissue evidence="2">Gill</tissue>
    </source>
</reference>
<feature type="region of interest" description="Disordered" evidence="1">
    <location>
        <begin position="67"/>
        <end position="89"/>
    </location>
</feature>
<evidence type="ECO:0000313" key="2">
    <source>
        <dbReference type="EMBL" id="KAK4312972.1"/>
    </source>
</evidence>
<proteinExistence type="predicted"/>
<keyword evidence="3" id="KW-1185">Reference proteome</keyword>
<name>A0AAE1PTG7_9EUCA</name>
<dbReference type="Proteomes" id="UP001292094">
    <property type="component" value="Unassembled WGS sequence"/>
</dbReference>
<gene>
    <name evidence="2" type="ORF">Pmani_015637</name>
</gene>
<evidence type="ECO:0000256" key="1">
    <source>
        <dbReference type="SAM" id="MobiDB-lite"/>
    </source>
</evidence>
<comment type="caution">
    <text evidence="2">The sequence shown here is derived from an EMBL/GenBank/DDBJ whole genome shotgun (WGS) entry which is preliminary data.</text>
</comment>
<evidence type="ECO:0000313" key="3">
    <source>
        <dbReference type="Proteomes" id="UP001292094"/>
    </source>
</evidence>
<organism evidence="2 3">
    <name type="scientific">Petrolisthes manimaculis</name>
    <dbReference type="NCBI Taxonomy" id="1843537"/>
    <lineage>
        <taxon>Eukaryota</taxon>
        <taxon>Metazoa</taxon>
        <taxon>Ecdysozoa</taxon>
        <taxon>Arthropoda</taxon>
        <taxon>Crustacea</taxon>
        <taxon>Multicrustacea</taxon>
        <taxon>Malacostraca</taxon>
        <taxon>Eumalacostraca</taxon>
        <taxon>Eucarida</taxon>
        <taxon>Decapoda</taxon>
        <taxon>Pleocyemata</taxon>
        <taxon>Anomura</taxon>
        <taxon>Galatheoidea</taxon>
        <taxon>Porcellanidae</taxon>
        <taxon>Petrolisthes</taxon>
    </lineage>
</organism>
<dbReference type="AlphaFoldDB" id="A0AAE1PTG7"/>
<dbReference type="EMBL" id="JAWZYT010001357">
    <property type="protein sequence ID" value="KAK4312972.1"/>
    <property type="molecule type" value="Genomic_DNA"/>
</dbReference>
<protein>
    <submittedName>
        <fullName evidence="2">Uncharacterized protein</fullName>
    </submittedName>
</protein>
<sequence>MNPLLSPHLIPFVWGRTSTTIQSSHAASKLISWPNRLILPWGRGQSDYTPYSAVIHQAIRRTRWETHVSDATSETDEIKGGRQQLEDSL</sequence>
<accession>A0AAE1PTG7</accession>